<reference evidence="2" key="1">
    <citation type="journal article" date="2019" name="Int. J. Syst. Evol. Microbiol.">
        <title>The Global Catalogue of Microorganisms (GCM) 10K type strain sequencing project: providing services to taxonomists for standard genome sequencing and annotation.</title>
        <authorList>
            <consortium name="The Broad Institute Genomics Platform"/>
            <consortium name="The Broad Institute Genome Sequencing Center for Infectious Disease"/>
            <person name="Wu L."/>
            <person name="Ma J."/>
        </authorList>
    </citation>
    <scope>NUCLEOTIDE SEQUENCE [LARGE SCALE GENOMIC DNA]</scope>
    <source>
        <strain evidence="2">JCM 17138</strain>
    </source>
</reference>
<dbReference type="Proteomes" id="UP001501009">
    <property type="component" value="Unassembled WGS sequence"/>
</dbReference>
<dbReference type="InterPro" id="IPR011032">
    <property type="entry name" value="GroES-like_sf"/>
</dbReference>
<dbReference type="RefSeq" id="WP_275768848.1">
    <property type="nucleotide sequence ID" value="NZ_BAABDE010000039.1"/>
</dbReference>
<gene>
    <name evidence="1" type="ORF">GCM10022403_086230</name>
</gene>
<dbReference type="SUPFAM" id="SSF50129">
    <property type="entry name" value="GroES-like"/>
    <property type="match status" value="1"/>
</dbReference>
<accession>A0ABP7JC08</accession>
<name>A0ABP7JC08_9ACTN</name>
<protein>
    <submittedName>
        <fullName evidence="1">Uncharacterized protein</fullName>
    </submittedName>
</protein>
<organism evidence="1 2">
    <name type="scientific">Streptomyces coacervatus</name>
    <dbReference type="NCBI Taxonomy" id="647381"/>
    <lineage>
        <taxon>Bacteria</taxon>
        <taxon>Bacillati</taxon>
        <taxon>Actinomycetota</taxon>
        <taxon>Actinomycetes</taxon>
        <taxon>Kitasatosporales</taxon>
        <taxon>Streptomycetaceae</taxon>
        <taxon>Streptomyces</taxon>
    </lineage>
</organism>
<comment type="caution">
    <text evidence="1">The sequence shown here is derived from an EMBL/GenBank/DDBJ whole genome shotgun (WGS) entry which is preliminary data.</text>
</comment>
<dbReference type="EMBL" id="BAABDE010000039">
    <property type="protein sequence ID" value="GAA3840762.1"/>
    <property type="molecule type" value="Genomic_DNA"/>
</dbReference>
<sequence length="69" mass="7138">MATGIRHTDINAHAGRGLPMRMPIVLRHTAADVVERVGTGVAGFGPATMSPCLTARTVVCPGCRTGRPA</sequence>
<dbReference type="Gene3D" id="3.90.180.10">
    <property type="entry name" value="Medium-chain alcohol dehydrogenases, catalytic domain"/>
    <property type="match status" value="1"/>
</dbReference>
<evidence type="ECO:0000313" key="1">
    <source>
        <dbReference type="EMBL" id="GAA3840762.1"/>
    </source>
</evidence>
<evidence type="ECO:0000313" key="2">
    <source>
        <dbReference type="Proteomes" id="UP001501009"/>
    </source>
</evidence>
<proteinExistence type="predicted"/>
<keyword evidence="2" id="KW-1185">Reference proteome</keyword>